<keyword evidence="5" id="KW-1185">Reference proteome</keyword>
<protein>
    <recommendedName>
        <fullName evidence="3">DUF6533 domain-containing protein</fullName>
    </recommendedName>
</protein>
<evidence type="ECO:0000313" key="4">
    <source>
        <dbReference type="EMBL" id="KAF6753904.1"/>
    </source>
</evidence>
<feature type="transmembrane region" description="Helical" evidence="2">
    <location>
        <begin position="58"/>
        <end position="78"/>
    </location>
</feature>
<feature type="region of interest" description="Disordered" evidence="1">
    <location>
        <begin position="305"/>
        <end position="356"/>
    </location>
</feature>
<feature type="transmembrane region" description="Helical" evidence="2">
    <location>
        <begin position="251"/>
        <end position="277"/>
    </location>
</feature>
<gene>
    <name evidence="4" type="ORF">DFP72DRAFT_900840</name>
</gene>
<feature type="transmembrane region" description="Helical" evidence="2">
    <location>
        <begin position="98"/>
        <end position="118"/>
    </location>
</feature>
<evidence type="ECO:0000259" key="3">
    <source>
        <dbReference type="Pfam" id="PF20151"/>
    </source>
</evidence>
<dbReference type="EMBL" id="JACGCI010000037">
    <property type="protein sequence ID" value="KAF6753904.1"/>
    <property type="molecule type" value="Genomic_DNA"/>
</dbReference>
<name>A0A8H6M5L9_9AGAR</name>
<keyword evidence="2" id="KW-0812">Transmembrane</keyword>
<evidence type="ECO:0000256" key="2">
    <source>
        <dbReference type="SAM" id="Phobius"/>
    </source>
</evidence>
<organism evidence="4 5">
    <name type="scientific">Ephemerocybe angulata</name>
    <dbReference type="NCBI Taxonomy" id="980116"/>
    <lineage>
        <taxon>Eukaryota</taxon>
        <taxon>Fungi</taxon>
        <taxon>Dikarya</taxon>
        <taxon>Basidiomycota</taxon>
        <taxon>Agaricomycotina</taxon>
        <taxon>Agaricomycetes</taxon>
        <taxon>Agaricomycetidae</taxon>
        <taxon>Agaricales</taxon>
        <taxon>Agaricineae</taxon>
        <taxon>Psathyrellaceae</taxon>
        <taxon>Ephemerocybe</taxon>
    </lineage>
</organism>
<keyword evidence="2" id="KW-0472">Membrane</keyword>
<dbReference type="AlphaFoldDB" id="A0A8H6M5L9"/>
<sequence length="356" mass="38996">MSLSPEEVAELTAAISMSATLEYIHLGLYTFFCYHYLTTIAEEVAIMWPQKWKTGKSLFLLPRYGPIVLATISILTSFRNYLVIAPKVCRGLAISYESTFVAYSLAAEVILLLCLHALMGAKVKYLALIMLVFWGLSLGAIFAQLDFLAENSRAAPLAEFDQGLGYPCTWAGVISPSAFRGARVTAYISLSKSICMFVLSLVVFFWRYRSKGGSLITTLRRDSGLYIFSLTAIRLANTLAILFNLRLGQSVTTLLASTIISGIQKMIVPVLACQLLLNIRKASDPGVQTVVSTILFDPPVTNMGTRDEYEDSSSQPMEMAHFSGLGRRRAVRKPEPDPKPPTAATGRSSYGADVGV</sequence>
<feature type="domain" description="DUF6533" evidence="3">
    <location>
        <begin position="23"/>
        <end position="68"/>
    </location>
</feature>
<feature type="transmembrane region" description="Helical" evidence="2">
    <location>
        <begin position="125"/>
        <end position="145"/>
    </location>
</feature>
<dbReference type="Pfam" id="PF20151">
    <property type="entry name" value="DUF6533"/>
    <property type="match status" value="1"/>
</dbReference>
<evidence type="ECO:0000256" key="1">
    <source>
        <dbReference type="SAM" id="MobiDB-lite"/>
    </source>
</evidence>
<accession>A0A8H6M5L9</accession>
<dbReference type="Proteomes" id="UP000521943">
    <property type="component" value="Unassembled WGS sequence"/>
</dbReference>
<reference evidence="4 5" key="1">
    <citation type="submission" date="2020-07" db="EMBL/GenBank/DDBJ databases">
        <title>Comparative genomics of pyrophilous fungi reveals a link between fire events and developmental genes.</title>
        <authorList>
            <consortium name="DOE Joint Genome Institute"/>
            <person name="Steindorff A.S."/>
            <person name="Carver A."/>
            <person name="Calhoun S."/>
            <person name="Stillman K."/>
            <person name="Liu H."/>
            <person name="Lipzen A."/>
            <person name="Pangilinan J."/>
            <person name="Labutti K."/>
            <person name="Bruns T.D."/>
            <person name="Grigoriev I.V."/>
        </authorList>
    </citation>
    <scope>NUCLEOTIDE SEQUENCE [LARGE SCALE GENOMIC DNA]</scope>
    <source>
        <strain evidence="4 5">CBS 144469</strain>
    </source>
</reference>
<evidence type="ECO:0000313" key="5">
    <source>
        <dbReference type="Proteomes" id="UP000521943"/>
    </source>
</evidence>
<proteinExistence type="predicted"/>
<comment type="caution">
    <text evidence="4">The sequence shown here is derived from an EMBL/GenBank/DDBJ whole genome shotgun (WGS) entry which is preliminary data.</text>
</comment>
<feature type="transmembrane region" description="Helical" evidence="2">
    <location>
        <begin position="225"/>
        <end position="245"/>
    </location>
</feature>
<feature type="transmembrane region" description="Helical" evidence="2">
    <location>
        <begin position="12"/>
        <end position="37"/>
    </location>
</feature>
<keyword evidence="2" id="KW-1133">Transmembrane helix</keyword>
<dbReference type="OrthoDB" id="3037019at2759"/>
<feature type="transmembrane region" description="Helical" evidence="2">
    <location>
        <begin position="184"/>
        <end position="205"/>
    </location>
</feature>
<dbReference type="InterPro" id="IPR045340">
    <property type="entry name" value="DUF6533"/>
</dbReference>